<dbReference type="InterPro" id="IPR001387">
    <property type="entry name" value="Cro/C1-type_HTH"/>
</dbReference>
<name>A0ABM8D0K5_9NOCA</name>
<evidence type="ECO:0000256" key="1">
    <source>
        <dbReference type="SAM" id="MobiDB-lite"/>
    </source>
</evidence>
<dbReference type="SMART" id="SM00530">
    <property type="entry name" value="HTH_XRE"/>
    <property type="match status" value="1"/>
</dbReference>
<accession>A0ABM8D0K5</accession>
<gene>
    <name evidence="3" type="ORF">IFM12276_38950</name>
</gene>
<dbReference type="Proteomes" id="UP001317870">
    <property type="component" value="Chromosome"/>
</dbReference>
<dbReference type="SUPFAM" id="SSF47413">
    <property type="entry name" value="lambda repressor-like DNA-binding domains"/>
    <property type="match status" value="1"/>
</dbReference>
<evidence type="ECO:0000313" key="4">
    <source>
        <dbReference type="Proteomes" id="UP001317870"/>
    </source>
</evidence>
<proteinExistence type="predicted"/>
<feature type="region of interest" description="Disordered" evidence="1">
    <location>
        <begin position="1"/>
        <end position="64"/>
    </location>
</feature>
<protein>
    <recommendedName>
        <fullName evidence="2">HTH cro/C1-type domain-containing protein</fullName>
    </recommendedName>
</protein>
<keyword evidence="4" id="KW-1185">Reference proteome</keyword>
<dbReference type="EMBL" id="AP026978">
    <property type="protein sequence ID" value="BDU00867.1"/>
    <property type="molecule type" value="Genomic_DNA"/>
</dbReference>
<evidence type="ECO:0000259" key="2">
    <source>
        <dbReference type="PROSITE" id="PS50943"/>
    </source>
</evidence>
<evidence type="ECO:0000313" key="3">
    <source>
        <dbReference type="EMBL" id="BDU00867.1"/>
    </source>
</evidence>
<organism evidence="3 4">
    <name type="scientific">Nocardia sputorum</name>
    <dbReference type="NCBI Taxonomy" id="2984338"/>
    <lineage>
        <taxon>Bacteria</taxon>
        <taxon>Bacillati</taxon>
        <taxon>Actinomycetota</taxon>
        <taxon>Actinomycetes</taxon>
        <taxon>Mycobacteriales</taxon>
        <taxon>Nocardiaceae</taxon>
        <taxon>Nocardia</taxon>
    </lineage>
</organism>
<reference evidence="3 4" key="1">
    <citation type="submission" date="2022-11" db="EMBL/GenBank/DDBJ databases">
        <title>Genome Sequencing of Nocardia sp. ON39_IFM12276 and assembly.</title>
        <authorList>
            <person name="Shimojima M."/>
            <person name="Toyokawa M."/>
            <person name="Uesaka K."/>
        </authorList>
    </citation>
    <scope>NUCLEOTIDE SEQUENCE [LARGE SCALE GENOMIC DNA]</scope>
    <source>
        <strain evidence="3 4">IFM 12276</strain>
    </source>
</reference>
<dbReference type="Gene3D" id="1.10.260.40">
    <property type="entry name" value="lambda repressor-like DNA-binding domains"/>
    <property type="match status" value="1"/>
</dbReference>
<feature type="compositionally biased region" description="Basic and acidic residues" evidence="1">
    <location>
        <begin position="49"/>
        <end position="64"/>
    </location>
</feature>
<dbReference type="InterPro" id="IPR010982">
    <property type="entry name" value="Lambda_DNA-bd_dom_sf"/>
</dbReference>
<sequence>MGTPGDAGPDITSGTHAVTRLGFDRGERFRCRTPTDAPTSRESQALRKNGHDMPVNEHPTERPGFAERLRVLLDQSATDPEARITVKELSRRTRAAGAPVSEPYLYQLLDGRRKNPSLAAVRAIAAALGVPAAYFVDSAEPESLPRQPASSDLADLEDELRQLNPENFRQVREFVAFLLARQRLRD</sequence>
<dbReference type="PROSITE" id="PS50943">
    <property type="entry name" value="HTH_CROC1"/>
    <property type="match status" value="1"/>
</dbReference>
<feature type="domain" description="HTH cro/C1-type" evidence="2">
    <location>
        <begin position="100"/>
        <end position="135"/>
    </location>
</feature>